<protein>
    <submittedName>
        <fullName evidence="1">Uncharacterized protein</fullName>
    </submittedName>
</protein>
<keyword evidence="2" id="KW-1185">Reference proteome</keyword>
<dbReference type="RefSeq" id="WP_103241740.1">
    <property type="nucleotide sequence ID" value="NZ_CANRXC010000062.1"/>
</dbReference>
<dbReference type="AlphaFoldDB" id="A0A2K4ZMN8"/>
<proteinExistence type="predicted"/>
<name>A0A2K4ZMN8_9FIRM</name>
<dbReference type="Gene3D" id="3.40.50.1110">
    <property type="entry name" value="SGNH hydrolase"/>
    <property type="match status" value="1"/>
</dbReference>
<dbReference type="Proteomes" id="UP000236311">
    <property type="component" value="Unassembled WGS sequence"/>
</dbReference>
<dbReference type="OrthoDB" id="9794725at2"/>
<accession>A0A2K4ZMN8</accession>
<reference evidence="1 2" key="1">
    <citation type="submission" date="2018-01" db="EMBL/GenBank/DDBJ databases">
        <authorList>
            <person name="Gaut B.S."/>
            <person name="Morton B.R."/>
            <person name="Clegg M.T."/>
            <person name="Duvall M.R."/>
        </authorList>
    </citation>
    <scope>NUCLEOTIDE SEQUENCE [LARGE SCALE GENOMIC DNA]</scope>
    <source>
        <strain evidence="1">GP69</strain>
    </source>
</reference>
<sequence>MTVWAQFNCPAIPKFQVLPEEYEENVKGIFLLSPYFIEPNRQEKMRARMDEYVDICRRHCGRIVAESEDKVSAEAENT</sequence>
<evidence type="ECO:0000313" key="1">
    <source>
        <dbReference type="EMBL" id="SOY31759.1"/>
    </source>
</evidence>
<gene>
    <name evidence="1" type="ORF">AMURIS_04507</name>
</gene>
<dbReference type="EMBL" id="OFSM01000031">
    <property type="protein sequence ID" value="SOY31759.1"/>
    <property type="molecule type" value="Genomic_DNA"/>
</dbReference>
<evidence type="ECO:0000313" key="2">
    <source>
        <dbReference type="Proteomes" id="UP000236311"/>
    </source>
</evidence>
<dbReference type="InterPro" id="IPR036514">
    <property type="entry name" value="SGNH_hydro_sf"/>
</dbReference>
<organism evidence="1 2">
    <name type="scientific">Acetatifactor muris</name>
    <dbReference type="NCBI Taxonomy" id="879566"/>
    <lineage>
        <taxon>Bacteria</taxon>
        <taxon>Bacillati</taxon>
        <taxon>Bacillota</taxon>
        <taxon>Clostridia</taxon>
        <taxon>Lachnospirales</taxon>
        <taxon>Lachnospiraceae</taxon>
        <taxon>Acetatifactor</taxon>
    </lineage>
</organism>